<dbReference type="Gene3D" id="2.60.120.10">
    <property type="entry name" value="Jelly Rolls"/>
    <property type="match status" value="1"/>
</dbReference>
<comment type="caution">
    <text evidence="2">The sequence shown here is derived from an EMBL/GenBank/DDBJ whole genome shotgun (WGS) entry which is preliminary data.</text>
</comment>
<dbReference type="InterPro" id="IPR018490">
    <property type="entry name" value="cNMP-bd_dom_sf"/>
</dbReference>
<protein>
    <submittedName>
        <fullName evidence="2">Cyclic nucleotide-binding domain-containing protein</fullName>
    </submittedName>
</protein>
<dbReference type="InterPro" id="IPR014710">
    <property type="entry name" value="RmlC-like_jellyroll"/>
</dbReference>
<dbReference type="CDD" id="cd00038">
    <property type="entry name" value="CAP_ED"/>
    <property type="match status" value="1"/>
</dbReference>
<dbReference type="Proteomes" id="UP001596045">
    <property type="component" value="Unassembled WGS sequence"/>
</dbReference>
<gene>
    <name evidence="2" type="ORF">ACFPM8_02140</name>
</gene>
<dbReference type="PROSITE" id="PS50042">
    <property type="entry name" value="CNMP_BINDING_3"/>
    <property type="match status" value="1"/>
</dbReference>
<dbReference type="SUPFAM" id="SSF51206">
    <property type="entry name" value="cAMP-binding domain-like"/>
    <property type="match status" value="1"/>
</dbReference>
<feature type="domain" description="Cyclic nucleotide-binding" evidence="1">
    <location>
        <begin position="23"/>
        <end position="142"/>
    </location>
</feature>
<dbReference type="Pfam" id="PF00027">
    <property type="entry name" value="cNMP_binding"/>
    <property type="match status" value="1"/>
</dbReference>
<sequence length="160" mass="18239">MVLDFLIFRRHSDDLKGLRKLSLFEGLSKPELSIVARLLHTREYFTGEVVFDEGEVGQAIYLLLEGQVSICRQGSLEDGHQATLGAGEFFGELCLLDESVRTAQVRASSDCKMAVLFREDFNGLMDSHLRIAHKIGRQLLRHLGHRLRELELTVENHRHL</sequence>
<name>A0ABW0M6Y7_9BURK</name>
<dbReference type="PANTHER" id="PTHR24567:SF26">
    <property type="entry name" value="REGULATORY PROTEIN YEIL"/>
    <property type="match status" value="1"/>
</dbReference>
<proteinExistence type="predicted"/>
<dbReference type="InterPro" id="IPR050397">
    <property type="entry name" value="Env_Response_Regulators"/>
</dbReference>
<dbReference type="InterPro" id="IPR000595">
    <property type="entry name" value="cNMP-bd_dom"/>
</dbReference>
<accession>A0ABW0M6Y7</accession>
<dbReference type="RefSeq" id="WP_378994474.1">
    <property type="nucleotide sequence ID" value="NZ_JBHSMT010000005.1"/>
</dbReference>
<dbReference type="PANTHER" id="PTHR24567">
    <property type="entry name" value="CRP FAMILY TRANSCRIPTIONAL REGULATORY PROTEIN"/>
    <property type="match status" value="1"/>
</dbReference>
<evidence type="ECO:0000313" key="3">
    <source>
        <dbReference type="Proteomes" id="UP001596045"/>
    </source>
</evidence>
<keyword evidence="3" id="KW-1185">Reference proteome</keyword>
<dbReference type="EMBL" id="JBHSMT010000005">
    <property type="protein sequence ID" value="MFC5472748.1"/>
    <property type="molecule type" value="Genomic_DNA"/>
</dbReference>
<dbReference type="SMART" id="SM00100">
    <property type="entry name" value="cNMP"/>
    <property type="match status" value="1"/>
</dbReference>
<evidence type="ECO:0000259" key="1">
    <source>
        <dbReference type="PROSITE" id="PS50042"/>
    </source>
</evidence>
<reference evidence="3" key="1">
    <citation type="journal article" date="2019" name="Int. J. Syst. Evol. Microbiol.">
        <title>The Global Catalogue of Microorganisms (GCM) 10K type strain sequencing project: providing services to taxonomists for standard genome sequencing and annotation.</title>
        <authorList>
            <consortium name="The Broad Institute Genomics Platform"/>
            <consortium name="The Broad Institute Genome Sequencing Center for Infectious Disease"/>
            <person name="Wu L."/>
            <person name="Ma J."/>
        </authorList>
    </citation>
    <scope>NUCLEOTIDE SEQUENCE [LARGE SCALE GENOMIC DNA]</scope>
    <source>
        <strain evidence="3">JCM 17066</strain>
    </source>
</reference>
<evidence type="ECO:0000313" key="2">
    <source>
        <dbReference type="EMBL" id="MFC5472748.1"/>
    </source>
</evidence>
<organism evidence="2 3">
    <name type="scientific">Paraherbaspirillum soli</name>
    <dbReference type="NCBI Taxonomy" id="631222"/>
    <lineage>
        <taxon>Bacteria</taxon>
        <taxon>Pseudomonadati</taxon>
        <taxon>Pseudomonadota</taxon>
        <taxon>Betaproteobacteria</taxon>
        <taxon>Burkholderiales</taxon>
        <taxon>Oxalobacteraceae</taxon>
        <taxon>Paraherbaspirillum</taxon>
    </lineage>
</organism>